<reference evidence="2 3" key="1">
    <citation type="submission" date="2019-06" db="EMBL/GenBank/DDBJ databases">
        <title>Comparative genomics and metabolomics analyses of clavulanic acid producing Streptomyces species provides insight into specialized metabolism and evolution of beta-lactam biosynthetic gene clusters.</title>
        <authorList>
            <person name="Moore M.A."/>
            <person name="Cruz-Morales P."/>
            <person name="Barona Gomez F."/>
            <person name="Kapil T."/>
        </authorList>
    </citation>
    <scope>NUCLEOTIDE SEQUENCE [LARGE SCALE GENOMIC DNA]</scope>
    <source>
        <strain evidence="2 3">T-272</strain>
    </source>
</reference>
<proteinExistence type="predicted"/>
<dbReference type="EMBL" id="VDEQ01000268">
    <property type="protein sequence ID" value="MQS38604.1"/>
    <property type="molecule type" value="Genomic_DNA"/>
</dbReference>
<keyword evidence="3" id="KW-1185">Reference proteome</keyword>
<name>A0ABW9P0M5_9ACTN</name>
<organism evidence="2 3">
    <name type="scientific">Streptomyces katsurahamanus</name>
    <dbReference type="NCBI Taxonomy" id="2577098"/>
    <lineage>
        <taxon>Bacteria</taxon>
        <taxon>Bacillati</taxon>
        <taxon>Actinomycetota</taxon>
        <taxon>Actinomycetes</taxon>
        <taxon>Kitasatosporales</taxon>
        <taxon>Streptomycetaceae</taxon>
        <taxon>Streptomyces</taxon>
    </lineage>
</organism>
<comment type="caution">
    <text evidence="2">The sequence shown here is derived from an EMBL/GenBank/DDBJ whole genome shotgun (WGS) entry which is preliminary data.</text>
</comment>
<evidence type="ECO:0000313" key="3">
    <source>
        <dbReference type="Proteomes" id="UP000460558"/>
    </source>
</evidence>
<feature type="region of interest" description="Disordered" evidence="1">
    <location>
        <begin position="1"/>
        <end position="73"/>
    </location>
</feature>
<gene>
    <name evidence="2" type="ORF">FFZ77_24345</name>
</gene>
<dbReference type="RefSeq" id="WP_323372175.1">
    <property type="nucleotide sequence ID" value="NZ_VDEQ01000268.1"/>
</dbReference>
<evidence type="ECO:0000256" key="1">
    <source>
        <dbReference type="SAM" id="MobiDB-lite"/>
    </source>
</evidence>
<evidence type="ECO:0008006" key="4">
    <source>
        <dbReference type="Google" id="ProtNLM"/>
    </source>
</evidence>
<evidence type="ECO:0000313" key="2">
    <source>
        <dbReference type="EMBL" id="MQS38604.1"/>
    </source>
</evidence>
<accession>A0ABW9P0M5</accession>
<dbReference type="Proteomes" id="UP000460558">
    <property type="component" value="Unassembled WGS sequence"/>
</dbReference>
<protein>
    <recommendedName>
        <fullName evidence="4">EcsC family protein</fullName>
    </recommendedName>
</protein>
<sequence>MAGETPSWKQRFRRPVQPEAHQGGTAPADGAEPSAGDWTAHPPRTRDTGGDDGQAFTASLDTLPRGRAVDDLPGDAREGVVVAFPGESPGGLPADPADRPEPGTRFGRLSAVRQGVRRSGESAKAAMGYVADRIMEIAPRVPVRDLSALRTQFPGLSPEQLADKLVAGAANATATVGAGVGAAAMLPVPPAMPAELAAEITGVAAIELKLIAELYEVYGLRPEGSLKDRSTAYLTAWSQERGIDVAKPTTYKNAALSGGLKRELRQQIMKRTIRNLPNLMPFMVGAAVGAVMNRRDTRALADRVRRDLRARQVPWDALPALPPLEQPVRPLEGLQKPLELES</sequence>